<comment type="similarity">
    <text evidence="1">Belongs to the helicase family. UvrD subfamily.</text>
</comment>
<dbReference type="GO" id="GO:0004386">
    <property type="term" value="F:helicase activity"/>
    <property type="evidence" value="ECO:0007669"/>
    <property type="project" value="UniProtKB-KW"/>
</dbReference>
<evidence type="ECO:0000256" key="2">
    <source>
        <dbReference type="ARBA" id="ARBA00022722"/>
    </source>
</evidence>
<dbReference type="Gene3D" id="3.90.320.10">
    <property type="match status" value="1"/>
</dbReference>
<dbReference type="PANTHER" id="PTHR11070:SF59">
    <property type="entry name" value="DNA 3'-5' HELICASE"/>
    <property type="match status" value="1"/>
</dbReference>
<feature type="compositionally biased region" description="Low complexity" evidence="16">
    <location>
        <begin position="22"/>
        <end position="35"/>
    </location>
</feature>
<dbReference type="EC" id="5.6.2.4" evidence="13"/>
<keyword evidence="3 15" id="KW-0547">Nucleotide-binding</keyword>
<dbReference type="RefSeq" id="WP_377504419.1">
    <property type="nucleotide sequence ID" value="NZ_JBHSQS010000001.1"/>
</dbReference>
<evidence type="ECO:0000256" key="14">
    <source>
        <dbReference type="ARBA" id="ARBA00048988"/>
    </source>
</evidence>
<name>A0ABW1H189_9ACTN</name>
<evidence type="ECO:0000256" key="6">
    <source>
        <dbReference type="ARBA" id="ARBA00022806"/>
    </source>
</evidence>
<evidence type="ECO:0000256" key="11">
    <source>
        <dbReference type="ARBA" id="ARBA00023235"/>
    </source>
</evidence>
<evidence type="ECO:0000259" key="17">
    <source>
        <dbReference type="PROSITE" id="PS51198"/>
    </source>
</evidence>
<sequence length="1186" mass="124630">MQAYRLVRRPGGPARGDGGVPEGSTSAAGATASNDGGAGRLADPVQAEVVAHTDGPMLVLGGPGTGKTSTLVEAVANRVAEGVDPERVLVLTFGRRGATALRQRIEARVAQDGHRVLREPLVRTFPAYAFGLLRRAAAERGEPSPRLLTGPEQDLIIRELLDVVGEEPEDDPVGWPTDLRPALRTRAFASQLRDLLMRAAERGVGPVELARLGEKLGRADWPAAARFLREYVAVLALRDVSNRGSIAYDPAELVRAATGLLRDDEELLAAERRRLAHVYVDELADTDPAQLDLLSVIADGGKPLVAFADPDSSTYAFRGADPAGVTTFGHRFRTASGAPAAQVLLSTSYRAGPGLLAATARLGRRLRGPAAHRRLHPLPDAPAGVVEVHTFRSATSEAAWLAHALRAAHLLDGVPWSRMAVLVRSTALQLPTLQRALHAAGVPTIVHGEDLPLHLQPAVAPLLLLLRCALEPERLDEESAVALLHSSLGGADPLAERRLRQGLRALALSGGDRRPSGELIVEALRDPAELAGIERRWAEPAQAVAELLATARATAAQPGATAEDVLWAVWHASGLAERWAGAISEGRPAAGEGDLARRRRAEAADRDLDAVLVLFDAAARFTDRLPGARTEVFLDHVLGQDLPADTIAPTADRGAAVRLLTAHAAKGLEWDLVAVAGVQEGIWPDLRLRGSLLGSERLVDVLAGRSFGGAKVANVVGQTSALLDEERRLFHVAVSRARHRLLVSAVASAAVGGDDHEEQPSRFLYELAPAAPPTPPNDAGPADPPAPPGPRSGPPSGGTPTGDGPDGDGRNGDGRNGDGRNGDGRNGDGPDGGAPANDGEPDRPGALPVTRPPRALTLPALVAELRTAITDPAAPAARRRVAAAELARLAAAGVPGAHPDDWWGLRALSDDRPLVDEGAPVRVTPSAMESALRCSLRWLLERHGGSGPTSTAQGVGNLVHAAAMLAEDASADRGALLDYVAARFDAIELAARWMAGPERERAEAMVDKLLRWLATNPRRLLAIEHEFAVRLDDPTRPVDLTGRVDRLEVDEAGRLVVIDLKTGKSTAVTGTELAEHPQLGAYQAAVEAGAFAEFGDESGGAALVQLGTSAKDAREQNQPAASEGPAAGWATALVRRTADTMAAATFAAVANSKCRVCPVRTSCPVSGQGRQVVEPPTVRSAREGEE</sequence>
<dbReference type="InterPro" id="IPR013986">
    <property type="entry name" value="DExx_box_DNA_helicase_dom_sf"/>
</dbReference>
<evidence type="ECO:0000313" key="20">
    <source>
        <dbReference type="Proteomes" id="UP001596226"/>
    </source>
</evidence>
<evidence type="ECO:0000256" key="13">
    <source>
        <dbReference type="ARBA" id="ARBA00034808"/>
    </source>
</evidence>
<comment type="caution">
    <text evidence="19">The sequence shown here is derived from an EMBL/GenBank/DDBJ whole genome shotgun (WGS) entry which is preliminary data.</text>
</comment>
<dbReference type="InterPro" id="IPR038726">
    <property type="entry name" value="PDDEXK_AddAB-type"/>
</dbReference>
<keyword evidence="2" id="KW-0540">Nuclease</keyword>
<feature type="compositionally biased region" description="Basic and acidic residues" evidence="16">
    <location>
        <begin position="807"/>
        <end position="828"/>
    </location>
</feature>
<feature type="region of interest" description="Disordered" evidence="16">
    <location>
        <begin position="1"/>
        <end position="40"/>
    </location>
</feature>
<organism evidence="19 20">
    <name type="scientific">Micromonospora vulcania</name>
    <dbReference type="NCBI Taxonomy" id="1441873"/>
    <lineage>
        <taxon>Bacteria</taxon>
        <taxon>Bacillati</taxon>
        <taxon>Actinomycetota</taxon>
        <taxon>Actinomycetes</taxon>
        <taxon>Micromonosporales</taxon>
        <taxon>Micromonosporaceae</taxon>
        <taxon>Micromonospora</taxon>
    </lineage>
</organism>
<dbReference type="InterPro" id="IPR014016">
    <property type="entry name" value="UvrD-like_ATP-bd"/>
</dbReference>
<keyword evidence="20" id="KW-1185">Reference proteome</keyword>
<keyword evidence="7" id="KW-0269">Exonuclease</keyword>
<protein>
    <recommendedName>
        <fullName evidence="13">DNA 3'-5' helicase</fullName>
        <ecNumber evidence="13">5.6.2.4</ecNumber>
    </recommendedName>
</protein>
<evidence type="ECO:0000259" key="18">
    <source>
        <dbReference type="PROSITE" id="PS51217"/>
    </source>
</evidence>
<dbReference type="Gene3D" id="1.10.10.160">
    <property type="match status" value="1"/>
</dbReference>
<evidence type="ECO:0000256" key="10">
    <source>
        <dbReference type="ARBA" id="ARBA00023204"/>
    </source>
</evidence>
<evidence type="ECO:0000256" key="15">
    <source>
        <dbReference type="PROSITE-ProRule" id="PRU00560"/>
    </source>
</evidence>
<dbReference type="Gene3D" id="3.40.50.300">
    <property type="entry name" value="P-loop containing nucleotide triphosphate hydrolases"/>
    <property type="match status" value="2"/>
</dbReference>
<feature type="region of interest" description="Disordered" evidence="16">
    <location>
        <begin position="767"/>
        <end position="852"/>
    </location>
</feature>
<dbReference type="PANTHER" id="PTHR11070">
    <property type="entry name" value="UVRD / RECB / PCRA DNA HELICASE FAMILY MEMBER"/>
    <property type="match status" value="1"/>
</dbReference>
<gene>
    <name evidence="19" type="ORF">ACFQGL_02195</name>
</gene>
<keyword evidence="9" id="KW-0238">DNA-binding</keyword>
<evidence type="ECO:0000256" key="7">
    <source>
        <dbReference type="ARBA" id="ARBA00022839"/>
    </source>
</evidence>
<dbReference type="PROSITE" id="PS51198">
    <property type="entry name" value="UVRD_HELICASE_ATP_BIND"/>
    <property type="match status" value="1"/>
</dbReference>
<evidence type="ECO:0000256" key="4">
    <source>
        <dbReference type="ARBA" id="ARBA00022763"/>
    </source>
</evidence>
<dbReference type="Pfam" id="PF00580">
    <property type="entry name" value="UvrD-helicase"/>
    <property type="match status" value="1"/>
</dbReference>
<keyword evidence="11" id="KW-0413">Isomerase</keyword>
<keyword evidence="5 15" id="KW-0378">Hydrolase</keyword>
<feature type="compositionally biased region" description="Pro residues" evidence="16">
    <location>
        <begin position="770"/>
        <end position="793"/>
    </location>
</feature>
<feature type="binding site" evidence="15">
    <location>
        <begin position="61"/>
        <end position="68"/>
    </location>
    <ligand>
        <name>ATP</name>
        <dbReference type="ChEBI" id="CHEBI:30616"/>
    </ligand>
</feature>
<reference evidence="20" key="1">
    <citation type="journal article" date="2019" name="Int. J. Syst. Evol. Microbiol.">
        <title>The Global Catalogue of Microorganisms (GCM) 10K type strain sequencing project: providing services to taxonomists for standard genome sequencing and annotation.</title>
        <authorList>
            <consortium name="The Broad Institute Genomics Platform"/>
            <consortium name="The Broad Institute Genome Sequencing Center for Infectious Disease"/>
            <person name="Wu L."/>
            <person name="Ma J."/>
        </authorList>
    </citation>
    <scope>NUCLEOTIDE SEQUENCE [LARGE SCALE GENOMIC DNA]</scope>
    <source>
        <strain evidence="20">CGMCC 4.7144</strain>
    </source>
</reference>
<dbReference type="Proteomes" id="UP001596226">
    <property type="component" value="Unassembled WGS sequence"/>
</dbReference>
<evidence type="ECO:0000256" key="9">
    <source>
        <dbReference type="ARBA" id="ARBA00023125"/>
    </source>
</evidence>
<dbReference type="InterPro" id="IPR000212">
    <property type="entry name" value="DNA_helicase_UvrD/REP"/>
</dbReference>
<evidence type="ECO:0000256" key="5">
    <source>
        <dbReference type="ARBA" id="ARBA00022801"/>
    </source>
</evidence>
<comment type="catalytic activity">
    <reaction evidence="14">
        <text>ATP + H2O = ADP + phosphate + H(+)</text>
        <dbReference type="Rhea" id="RHEA:13065"/>
        <dbReference type="ChEBI" id="CHEBI:15377"/>
        <dbReference type="ChEBI" id="CHEBI:15378"/>
        <dbReference type="ChEBI" id="CHEBI:30616"/>
        <dbReference type="ChEBI" id="CHEBI:43474"/>
        <dbReference type="ChEBI" id="CHEBI:456216"/>
        <dbReference type="EC" id="5.6.2.4"/>
    </reaction>
</comment>
<evidence type="ECO:0000256" key="3">
    <source>
        <dbReference type="ARBA" id="ARBA00022741"/>
    </source>
</evidence>
<feature type="domain" description="UvrD-like helicase C-terminal" evidence="18">
    <location>
        <begin position="357"/>
        <end position="667"/>
    </location>
</feature>
<evidence type="ECO:0000256" key="16">
    <source>
        <dbReference type="SAM" id="MobiDB-lite"/>
    </source>
</evidence>
<dbReference type="Pfam" id="PF12705">
    <property type="entry name" value="PDDEXK_1"/>
    <property type="match status" value="1"/>
</dbReference>
<dbReference type="InterPro" id="IPR014017">
    <property type="entry name" value="DNA_helicase_UvrD-like_C"/>
</dbReference>
<dbReference type="PROSITE" id="PS51217">
    <property type="entry name" value="UVRD_HELICASE_CTER"/>
    <property type="match status" value="1"/>
</dbReference>
<keyword evidence="8 15" id="KW-0067">ATP-binding</keyword>
<evidence type="ECO:0000256" key="8">
    <source>
        <dbReference type="ARBA" id="ARBA00022840"/>
    </source>
</evidence>
<evidence type="ECO:0000256" key="1">
    <source>
        <dbReference type="ARBA" id="ARBA00009922"/>
    </source>
</evidence>
<evidence type="ECO:0000256" key="12">
    <source>
        <dbReference type="ARBA" id="ARBA00034617"/>
    </source>
</evidence>
<dbReference type="InterPro" id="IPR011604">
    <property type="entry name" value="PDDEXK-like_dom_sf"/>
</dbReference>
<proteinExistence type="inferred from homology"/>
<feature type="region of interest" description="Disordered" evidence="16">
    <location>
        <begin position="1165"/>
        <end position="1186"/>
    </location>
</feature>
<keyword evidence="10" id="KW-0234">DNA repair</keyword>
<dbReference type="Gene3D" id="1.10.486.10">
    <property type="entry name" value="PCRA, domain 4"/>
    <property type="match status" value="1"/>
</dbReference>
<comment type="catalytic activity">
    <reaction evidence="12">
        <text>Couples ATP hydrolysis with the unwinding of duplex DNA by translocating in the 3'-5' direction.</text>
        <dbReference type="EC" id="5.6.2.4"/>
    </reaction>
</comment>
<evidence type="ECO:0000313" key="19">
    <source>
        <dbReference type="EMBL" id="MFC5922152.1"/>
    </source>
</evidence>
<dbReference type="SUPFAM" id="SSF52540">
    <property type="entry name" value="P-loop containing nucleoside triphosphate hydrolases"/>
    <property type="match status" value="1"/>
</dbReference>
<feature type="domain" description="UvrD-like helicase ATP-binding" evidence="17">
    <location>
        <begin position="40"/>
        <end position="352"/>
    </location>
</feature>
<dbReference type="CDD" id="cd17932">
    <property type="entry name" value="DEXQc_UvrD"/>
    <property type="match status" value="1"/>
</dbReference>
<keyword evidence="4" id="KW-0227">DNA damage</keyword>
<dbReference type="EMBL" id="JBHSQS010000001">
    <property type="protein sequence ID" value="MFC5922152.1"/>
    <property type="molecule type" value="Genomic_DNA"/>
</dbReference>
<dbReference type="InterPro" id="IPR027417">
    <property type="entry name" value="P-loop_NTPase"/>
</dbReference>
<dbReference type="Pfam" id="PF13361">
    <property type="entry name" value="UvrD_C"/>
    <property type="match status" value="1"/>
</dbReference>
<accession>A0ABW1H189</accession>
<keyword evidence="6 15" id="KW-0347">Helicase</keyword>